<dbReference type="PATRIC" id="fig|759362.5.peg.1346"/>
<dbReference type="InterPro" id="IPR036291">
    <property type="entry name" value="NAD(P)-bd_dom_sf"/>
</dbReference>
<dbReference type="KEGG" id="kvl:KVU_1310"/>
<reference evidence="3 4" key="1">
    <citation type="journal article" date="2011" name="J. Bacteriol.">
        <title>Complete genome sequence of the industrial strain Ketogulonicigenium vulgare WSH-001.</title>
        <authorList>
            <person name="Liu L."/>
            <person name="Li Y."/>
            <person name="Zhang J."/>
            <person name="Zhou Z."/>
            <person name="Liu J."/>
            <person name="Li X."/>
            <person name="Zhou J."/>
            <person name="Du G."/>
            <person name="Wang L."/>
            <person name="Chen J."/>
        </authorList>
    </citation>
    <scope>NUCLEOTIDE SEQUENCE [LARGE SCALE GENOMIC DNA]</scope>
    <source>
        <strain evidence="3 4">WSH-001</strain>
    </source>
</reference>
<evidence type="ECO:0000313" key="3">
    <source>
        <dbReference type="EMBL" id="AEM41149.1"/>
    </source>
</evidence>
<dbReference type="SUPFAM" id="SSF51735">
    <property type="entry name" value="NAD(P)-binding Rossmann-fold domains"/>
    <property type="match status" value="1"/>
</dbReference>
<proteinExistence type="inferred from homology"/>
<dbReference type="eggNOG" id="COG1028">
    <property type="taxonomic scope" value="Bacteria"/>
</dbReference>
<gene>
    <name evidence="3" type="ordered locus">KVU_1310</name>
</gene>
<dbReference type="InterPro" id="IPR002347">
    <property type="entry name" value="SDR_fam"/>
</dbReference>
<dbReference type="PANTHER" id="PTHR42760">
    <property type="entry name" value="SHORT-CHAIN DEHYDROGENASES/REDUCTASES FAMILY MEMBER"/>
    <property type="match status" value="1"/>
</dbReference>
<accession>F9Y823</accession>
<evidence type="ECO:0000256" key="1">
    <source>
        <dbReference type="ARBA" id="ARBA00006484"/>
    </source>
</evidence>
<organism evidence="3 4">
    <name type="scientific">Ketogulonicigenium vulgare (strain WSH-001)</name>
    <dbReference type="NCBI Taxonomy" id="759362"/>
    <lineage>
        <taxon>Bacteria</taxon>
        <taxon>Pseudomonadati</taxon>
        <taxon>Pseudomonadota</taxon>
        <taxon>Alphaproteobacteria</taxon>
        <taxon>Rhodobacterales</taxon>
        <taxon>Roseobacteraceae</taxon>
        <taxon>Ketogulonicigenium</taxon>
    </lineage>
</organism>
<sequence>MLVNNAGFTAPGPIETVTDDDFARTLQVNLISPVLLVREAMRRGHGLRIVVNIASTAGMNGRANWITYSASKAGMIAASEAMREELACKGIDVVLLSPGRCATDLRRTLAPDEDPSTIMQPAEVASALHFLCSNAGAVLRKQNLVLRR</sequence>
<protein>
    <submittedName>
        <fullName evidence="3">Short-chain alcohol dehydrogenase-like protein dehydrogenase</fullName>
        <ecNumber evidence="3">1.1.1.100</ecNumber>
    </submittedName>
</protein>
<dbReference type="HOGENOM" id="CLU_010194_2_12_5"/>
<comment type="similarity">
    <text evidence="1">Belongs to the short-chain dehydrogenases/reductases (SDR) family.</text>
</comment>
<evidence type="ECO:0000313" key="4">
    <source>
        <dbReference type="Proteomes" id="UP000000692"/>
    </source>
</evidence>
<dbReference type="Proteomes" id="UP000000692">
    <property type="component" value="Chromosome"/>
</dbReference>
<dbReference type="OrthoDB" id="9793825at2"/>
<evidence type="ECO:0000256" key="2">
    <source>
        <dbReference type="ARBA" id="ARBA00023002"/>
    </source>
</evidence>
<name>F9Y823_KETVW</name>
<dbReference type="PANTHER" id="PTHR42760:SF133">
    <property type="entry name" value="3-OXOACYL-[ACYL-CARRIER-PROTEIN] REDUCTASE"/>
    <property type="match status" value="1"/>
</dbReference>
<dbReference type="Gene3D" id="3.40.50.720">
    <property type="entry name" value="NAD(P)-binding Rossmann-like Domain"/>
    <property type="match status" value="1"/>
</dbReference>
<dbReference type="EC" id="1.1.1.100" evidence="3"/>
<keyword evidence="2 3" id="KW-0560">Oxidoreductase</keyword>
<dbReference type="EMBL" id="CP002018">
    <property type="protein sequence ID" value="AEM41149.1"/>
    <property type="molecule type" value="Genomic_DNA"/>
</dbReference>
<dbReference type="CDD" id="cd05233">
    <property type="entry name" value="SDR_c"/>
    <property type="match status" value="1"/>
</dbReference>
<dbReference type="Pfam" id="PF00106">
    <property type="entry name" value="adh_short"/>
    <property type="match status" value="1"/>
</dbReference>
<dbReference type="GO" id="GO:0004316">
    <property type="term" value="F:3-oxoacyl-[acyl-carrier-protein] reductase (NADPH) activity"/>
    <property type="evidence" value="ECO:0007669"/>
    <property type="project" value="UniProtKB-EC"/>
</dbReference>
<keyword evidence="4" id="KW-1185">Reference proteome</keyword>
<dbReference type="AlphaFoldDB" id="F9Y823"/>
<dbReference type="PRINTS" id="PR00081">
    <property type="entry name" value="GDHRDH"/>
</dbReference>